<accession>A0ABS4TG05</accession>
<evidence type="ECO:0000256" key="1">
    <source>
        <dbReference type="SAM" id="MobiDB-lite"/>
    </source>
</evidence>
<evidence type="ECO:0008006" key="4">
    <source>
        <dbReference type="Google" id="ProtNLM"/>
    </source>
</evidence>
<reference evidence="2 3" key="1">
    <citation type="submission" date="2021-03" db="EMBL/GenBank/DDBJ databases">
        <title>Sequencing the genomes of 1000 actinobacteria strains.</title>
        <authorList>
            <person name="Klenk H.-P."/>
        </authorList>
    </citation>
    <scope>NUCLEOTIDE SEQUENCE [LARGE SCALE GENOMIC DNA]</scope>
    <source>
        <strain evidence="2 3">DSM 46670</strain>
    </source>
</reference>
<evidence type="ECO:0000313" key="2">
    <source>
        <dbReference type="EMBL" id="MBP2323354.1"/>
    </source>
</evidence>
<dbReference type="EMBL" id="JAGINW010000001">
    <property type="protein sequence ID" value="MBP2323354.1"/>
    <property type="molecule type" value="Genomic_DNA"/>
</dbReference>
<sequence>MSRVHIDARALAEIMRSDEAVRFMGTVGRQVRDRARANAKSVVPPPGSEPAGKVRRDAQGRFVKGTDDPIDAIIAVPGKDEDSAHVDVGYSKHHPGFYLWWWEVGTQNHPARPHLRPALRPNG</sequence>
<protein>
    <recommendedName>
        <fullName evidence="4">HK97 gp10 family phage protein</fullName>
    </recommendedName>
</protein>
<keyword evidence="3" id="KW-1185">Reference proteome</keyword>
<dbReference type="Proteomes" id="UP001519332">
    <property type="component" value="Unassembled WGS sequence"/>
</dbReference>
<organism evidence="2 3">
    <name type="scientific">Kibdelosporangium banguiense</name>
    <dbReference type="NCBI Taxonomy" id="1365924"/>
    <lineage>
        <taxon>Bacteria</taxon>
        <taxon>Bacillati</taxon>
        <taxon>Actinomycetota</taxon>
        <taxon>Actinomycetes</taxon>
        <taxon>Pseudonocardiales</taxon>
        <taxon>Pseudonocardiaceae</taxon>
        <taxon>Kibdelosporangium</taxon>
    </lineage>
</organism>
<name>A0ABS4TG05_9PSEU</name>
<proteinExistence type="predicted"/>
<evidence type="ECO:0000313" key="3">
    <source>
        <dbReference type="Proteomes" id="UP001519332"/>
    </source>
</evidence>
<dbReference type="RefSeq" id="WP_209639627.1">
    <property type="nucleotide sequence ID" value="NZ_JAGINW010000001.1"/>
</dbReference>
<gene>
    <name evidence="2" type="ORF">JOF56_003739</name>
</gene>
<feature type="region of interest" description="Disordered" evidence="1">
    <location>
        <begin position="35"/>
        <end position="54"/>
    </location>
</feature>
<comment type="caution">
    <text evidence="2">The sequence shown here is derived from an EMBL/GenBank/DDBJ whole genome shotgun (WGS) entry which is preliminary data.</text>
</comment>